<dbReference type="InterPro" id="IPR005182">
    <property type="entry name" value="YdbS-like_PH"/>
</dbReference>
<dbReference type="PANTHER" id="PTHR34473">
    <property type="entry name" value="UPF0699 TRANSMEMBRANE PROTEIN YDBS"/>
    <property type="match status" value="1"/>
</dbReference>
<comment type="caution">
    <text evidence="3">The sequence shown here is derived from an EMBL/GenBank/DDBJ whole genome shotgun (WGS) entry which is preliminary data.</text>
</comment>
<reference evidence="3 4" key="1">
    <citation type="submission" date="2019-05" db="EMBL/GenBank/DDBJ databases">
        <title>Genome of Alcanivorax gelatiniphagus, an oil degrading marine bacteria.</title>
        <authorList>
            <person name="Kwon K.K."/>
        </authorList>
    </citation>
    <scope>NUCLEOTIDE SEQUENCE [LARGE SCALE GENOMIC DNA]</scope>
    <source>
        <strain evidence="3 4">MEBiC 08158</strain>
    </source>
</reference>
<dbReference type="InterPro" id="IPR014529">
    <property type="entry name" value="UCP026631"/>
</dbReference>
<feature type="transmembrane region" description="Helical" evidence="1">
    <location>
        <begin position="379"/>
        <end position="396"/>
    </location>
</feature>
<gene>
    <name evidence="3" type="ORF">FGS76_17610</name>
</gene>
<name>A0ABY2XGS6_9GAMM</name>
<evidence type="ECO:0000256" key="1">
    <source>
        <dbReference type="SAM" id="Phobius"/>
    </source>
</evidence>
<feature type="transmembrane region" description="Helical" evidence="1">
    <location>
        <begin position="20"/>
        <end position="39"/>
    </location>
</feature>
<evidence type="ECO:0000259" key="2">
    <source>
        <dbReference type="Pfam" id="PF03703"/>
    </source>
</evidence>
<proteinExistence type="predicted"/>
<sequence>MRYENGHPVPERRLHPLSWVFHLVGGLGALIPLGIAAALGAEWDGALWMLIPLLLLGPLAGLWHQWVYRYDYGPEGLLIREGLVFRNLRQIDYRRIENIDTERTLLHRLLGVADVKVETSSGGGAEATIRVLSVDGARALSEAVFARRRALVADTDDAPGSEGDPPAGVEDAKHRATPLLRLPASELILMGLIDNRNLFWLGAVVGSVLQVVGVETLERLLGPALLDAGVVYVSQLALVLKIVLVLATVVGVLLVGKLLSVITALVQYHDYTLEQDGDDLRARHGLFTRRTVTLRVPRIQVVHQLATPMHRLFRRVTLQVDLAGGAAEPGQSGGARPLAPICRPARADALIDRALPGMDRAAPDWRPLSARTRRRLTRLWLWCWALLSLPPAIWWWGWPGLAVLPAGLPVALLHGHLYARYTRWALTPDLLLFHRGWLWRRLAVVPRNRIQTVRLARNPFDRRYRMTELEIDTAGGGLAKRRVRLAYLDRDVAARLAGSLLE</sequence>
<feature type="transmembrane region" description="Helical" evidence="1">
    <location>
        <begin position="198"/>
        <end position="217"/>
    </location>
</feature>
<feature type="transmembrane region" description="Helical" evidence="1">
    <location>
        <begin position="45"/>
        <end position="63"/>
    </location>
</feature>
<dbReference type="PIRSF" id="PIRSF026631">
    <property type="entry name" value="UCP026631"/>
    <property type="match status" value="1"/>
</dbReference>
<keyword evidence="1" id="KW-0472">Membrane</keyword>
<feature type="domain" description="YdbS-like PH" evidence="2">
    <location>
        <begin position="69"/>
        <end position="141"/>
    </location>
</feature>
<keyword evidence="1" id="KW-1133">Transmembrane helix</keyword>
<feature type="transmembrane region" description="Helical" evidence="1">
    <location>
        <begin position="229"/>
        <end position="255"/>
    </location>
</feature>
<protein>
    <recommendedName>
        <fullName evidence="2">YdbS-like PH domain-containing protein</fullName>
    </recommendedName>
</protein>
<dbReference type="PANTHER" id="PTHR34473:SF2">
    <property type="entry name" value="UPF0699 TRANSMEMBRANE PROTEIN YDBT"/>
    <property type="match status" value="1"/>
</dbReference>
<evidence type="ECO:0000313" key="4">
    <source>
        <dbReference type="Proteomes" id="UP000739180"/>
    </source>
</evidence>
<dbReference type="EMBL" id="VCQT01000046">
    <property type="protein sequence ID" value="TMW10362.1"/>
    <property type="molecule type" value="Genomic_DNA"/>
</dbReference>
<keyword evidence="1" id="KW-0812">Transmembrane</keyword>
<dbReference type="Proteomes" id="UP000739180">
    <property type="component" value="Unassembled WGS sequence"/>
</dbReference>
<dbReference type="RefSeq" id="WP_138773970.1">
    <property type="nucleotide sequence ID" value="NZ_VCQT01000046.1"/>
</dbReference>
<keyword evidence="4" id="KW-1185">Reference proteome</keyword>
<organism evidence="3 4">
    <name type="scientific">Alloalcanivorax gelatiniphagus</name>
    <dbReference type="NCBI Taxonomy" id="1194167"/>
    <lineage>
        <taxon>Bacteria</taxon>
        <taxon>Pseudomonadati</taxon>
        <taxon>Pseudomonadota</taxon>
        <taxon>Gammaproteobacteria</taxon>
        <taxon>Oceanospirillales</taxon>
        <taxon>Alcanivoracaceae</taxon>
        <taxon>Alloalcanivorax</taxon>
    </lineage>
</organism>
<dbReference type="Pfam" id="PF03703">
    <property type="entry name" value="bPH_2"/>
    <property type="match status" value="3"/>
</dbReference>
<evidence type="ECO:0000313" key="3">
    <source>
        <dbReference type="EMBL" id="TMW10362.1"/>
    </source>
</evidence>
<feature type="domain" description="YdbS-like PH" evidence="2">
    <location>
        <begin position="272"/>
        <end position="349"/>
    </location>
</feature>
<accession>A0ABY2XGS6</accession>
<feature type="domain" description="YdbS-like PH" evidence="2">
    <location>
        <begin position="420"/>
        <end position="497"/>
    </location>
</feature>